<keyword evidence="2" id="KW-1185">Reference proteome</keyword>
<dbReference type="SUPFAM" id="SSF53649">
    <property type="entry name" value="Alkaline phosphatase-like"/>
    <property type="match status" value="1"/>
</dbReference>
<dbReference type="InterPro" id="IPR017850">
    <property type="entry name" value="Alkaline_phosphatase_core_sf"/>
</dbReference>
<reference evidence="1 2" key="1">
    <citation type="submission" date="2020-07" db="EMBL/GenBank/DDBJ databases">
        <title>Halosimplex litoreum sp. nov. and Halosimplex rubrum sp. nov., isolated from different salt environments.</title>
        <authorList>
            <person name="Cui H."/>
        </authorList>
    </citation>
    <scope>NUCLEOTIDE SEQUENCE [LARGE SCALE GENOMIC DNA]</scope>
    <source>
        <strain evidence="1 2">R2</strain>
    </source>
</reference>
<protein>
    <recommendedName>
        <fullName evidence="3">Sulfatase-like hydrolase/transferase</fullName>
    </recommendedName>
</protein>
<dbReference type="GeneID" id="56082120"/>
<accession>A0A7D5P596</accession>
<evidence type="ECO:0000313" key="2">
    <source>
        <dbReference type="Proteomes" id="UP000509346"/>
    </source>
</evidence>
<dbReference type="Proteomes" id="UP000509346">
    <property type="component" value="Chromosome"/>
</dbReference>
<sequence length="306" mass="35671">MYSLDQLKRGFASPNLFFREANRLYHRRLNTRTHNISGIDVFSEDWDNLLLLDACRYDMFAEQSDLRGQLESRISRGSSTAEFLKGNIRDRELHDTVYITANPQFYRLQDQLGASFHAVENVWMREGWDEDYNTVLPETMTAAAFDAAEQYPDKRLFIHYIQPHYPFIVDNSELFDNEQAFLKPDEAGSWHQLMTGELTASRNDVWRAYRDNLSRTLPHVNELLDGLEGKSVVSSDHGNMVGERAYPFPIREWGHPRGIYTEQLVKIPWLVIQGERREIVSQPPLDEHEETDDDIVADRLEQLGYV</sequence>
<evidence type="ECO:0000313" key="1">
    <source>
        <dbReference type="EMBL" id="QLH81217.1"/>
    </source>
</evidence>
<evidence type="ECO:0008006" key="3">
    <source>
        <dbReference type="Google" id="ProtNLM"/>
    </source>
</evidence>
<name>A0A7D5P596_9EURY</name>
<dbReference type="EMBL" id="CP058909">
    <property type="protein sequence ID" value="QLH81217.1"/>
    <property type="molecule type" value="Genomic_DNA"/>
</dbReference>
<organism evidence="1 2">
    <name type="scientific">Halosimplex pelagicum</name>
    <dbReference type="NCBI Taxonomy" id="869886"/>
    <lineage>
        <taxon>Archaea</taxon>
        <taxon>Methanobacteriati</taxon>
        <taxon>Methanobacteriota</taxon>
        <taxon>Stenosarchaea group</taxon>
        <taxon>Halobacteria</taxon>
        <taxon>Halobacteriales</taxon>
        <taxon>Haloarculaceae</taxon>
        <taxon>Halosimplex</taxon>
    </lineage>
</organism>
<dbReference type="AlphaFoldDB" id="A0A7D5P596"/>
<dbReference type="Gene3D" id="3.40.720.10">
    <property type="entry name" value="Alkaline Phosphatase, subunit A"/>
    <property type="match status" value="1"/>
</dbReference>
<dbReference type="OrthoDB" id="100846at2157"/>
<gene>
    <name evidence="1" type="ORF">HZS54_05985</name>
</gene>
<dbReference type="KEGG" id="hpel:HZS54_05985"/>
<dbReference type="RefSeq" id="WP_179921025.1">
    <property type="nucleotide sequence ID" value="NZ_CP058909.1"/>
</dbReference>
<proteinExistence type="predicted"/>